<dbReference type="RefSeq" id="WP_139895711.1">
    <property type="nucleotide sequence ID" value="NZ_JARPRP010000042.1"/>
</dbReference>
<dbReference type="GO" id="GO:0034386">
    <property type="term" value="F:4-aminobutyrate:2-oxoglutarate transaminase activity"/>
    <property type="evidence" value="ECO:0007669"/>
    <property type="project" value="UniProtKB-EC"/>
</dbReference>
<dbReference type="NCBIfam" id="TIGR00700">
    <property type="entry name" value="GABAtrnsam"/>
    <property type="match status" value="1"/>
</dbReference>
<organism evidence="18 19">
    <name type="scientific">Bacillus paranthracis</name>
    <dbReference type="NCBI Taxonomy" id="2026186"/>
    <lineage>
        <taxon>Bacteria</taxon>
        <taxon>Bacillati</taxon>
        <taxon>Bacillota</taxon>
        <taxon>Bacilli</taxon>
        <taxon>Bacillales</taxon>
        <taxon>Bacillaceae</taxon>
        <taxon>Bacillus</taxon>
        <taxon>Bacillus cereus group</taxon>
    </lineage>
</organism>
<evidence type="ECO:0000256" key="15">
    <source>
        <dbReference type="ARBA" id="ARBA00050054"/>
    </source>
</evidence>
<dbReference type="Gene3D" id="3.40.640.10">
    <property type="entry name" value="Type I PLP-dependent aspartate aminotransferase-like (Major domain)"/>
    <property type="match status" value="1"/>
</dbReference>
<keyword evidence="8 18" id="KW-0808">Transferase</keyword>
<comment type="pathway">
    <text evidence="3">Amino-acid degradation; 4-aminobutanoate degradation.</text>
</comment>
<dbReference type="InterPro" id="IPR015421">
    <property type="entry name" value="PyrdxlP-dep_Trfase_major"/>
</dbReference>
<dbReference type="InterPro" id="IPR005814">
    <property type="entry name" value="Aminotrans_3"/>
</dbReference>
<evidence type="ECO:0000256" key="17">
    <source>
        <dbReference type="SAM" id="MobiDB-lite"/>
    </source>
</evidence>
<gene>
    <name evidence="18" type="primary">gabT</name>
    <name evidence="18" type="ORF">P6U19_23370</name>
</gene>
<evidence type="ECO:0000256" key="8">
    <source>
        <dbReference type="ARBA" id="ARBA00022679"/>
    </source>
</evidence>
<comment type="catalytic activity">
    <reaction evidence="14">
        <text>4-aminobutanoate + 2-oxoglutarate = succinate semialdehyde + L-glutamate</text>
        <dbReference type="Rhea" id="RHEA:23352"/>
        <dbReference type="ChEBI" id="CHEBI:16810"/>
        <dbReference type="ChEBI" id="CHEBI:29985"/>
        <dbReference type="ChEBI" id="CHEBI:57706"/>
        <dbReference type="ChEBI" id="CHEBI:59888"/>
        <dbReference type="EC" id="2.6.1.19"/>
    </reaction>
</comment>
<evidence type="ECO:0000256" key="1">
    <source>
        <dbReference type="ARBA" id="ARBA00001750"/>
    </source>
</evidence>
<evidence type="ECO:0000256" key="3">
    <source>
        <dbReference type="ARBA" id="ARBA00005176"/>
    </source>
</evidence>
<evidence type="ECO:0000313" key="19">
    <source>
        <dbReference type="Proteomes" id="UP001216801"/>
    </source>
</evidence>
<dbReference type="PANTHER" id="PTHR11986:SF58">
    <property type="entry name" value="LEUCINE_METHIONINE RACEMASE"/>
    <property type="match status" value="1"/>
</dbReference>
<proteinExistence type="inferred from homology"/>
<dbReference type="GO" id="GO:0042802">
    <property type="term" value="F:identical protein binding"/>
    <property type="evidence" value="ECO:0007669"/>
    <property type="project" value="TreeGrafter"/>
</dbReference>
<evidence type="ECO:0000256" key="9">
    <source>
        <dbReference type="ARBA" id="ARBA00022898"/>
    </source>
</evidence>
<evidence type="ECO:0000256" key="5">
    <source>
        <dbReference type="ARBA" id="ARBA00012876"/>
    </source>
</evidence>
<dbReference type="Pfam" id="PF00202">
    <property type="entry name" value="Aminotran_3"/>
    <property type="match status" value="1"/>
</dbReference>
<dbReference type="EMBL" id="JARPRR010000025">
    <property type="protein sequence ID" value="MDG0955528.1"/>
    <property type="molecule type" value="Genomic_DNA"/>
</dbReference>
<dbReference type="GO" id="GO:0030170">
    <property type="term" value="F:pyridoxal phosphate binding"/>
    <property type="evidence" value="ECO:0007669"/>
    <property type="project" value="InterPro"/>
</dbReference>
<dbReference type="PIRSF" id="PIRSF000521">
    <property type="entry name" value="Transaminase_4ab_Lys_Orn"/>
    <property type="match status" value="1"/>
</dbReference>
<accession>A0AAJ1K673</accession>
<dbReference type="PROSITE" id="PS00600">
    <property type="entry name" value="AA_TRANSFER_CLASS_3"/>
    <property type="match status" value="1"/>
</dbReference>
<dbReference type="EC" id="2.6.1.22" evidence="5"/>
<reference evidence="18" key="1">
    <citation type="submission" date="2023-03" db="EMBL/GenBank/DDBJ databases">
        <title>Genetic diversity of Bacillus cereus sensu lato isolates from Slovenia.</title>
        <authorList>
            <person name="Abdelli M."/>
        </authorList>
    </citation>
    <scope>NUCLEOTIDE SEQUENCE</scope>
    <source>
        <strain evidence="18">SIBC39</strain>
    </source>
</reference>
<dbReference type="GO" id="GO:0047298">
    <property type="term" value="F:(S)-3-amino-2-methylpropionate transaminase activity"/>
    <property type="evidence" value="ECO:0007669"/>
    <property type="project" value="UniProtKB-EC"/>
</dbReference>
<dbReference type="GO" id="GO:0009448">
    <property type="term" value="P:gamma-aminobutyric acid metabolic process"/>
    <property type="evidence" value="ECO:0007669"/>
    <property type="project" value="InterPro"/>
</dbReference>
<evidence type="ECO:0000256" key="11">
    <source>
        <dbReference type="ARBA" id="ARBA00030204"/>
    </source>
</evidence>
<evidence type="ECO:0000256" key="7">
    <source>
        <dbReference type="ARBA" id="ARBA00022576"/>
    </source>
</evidence>
<dbReference type="SUPFAM" id="SSF53383">
    <property type="entry name" value="PLP-dependent transferases"/>
    <property type="match status" value="1"/>
</dbReference>
<evidence type="ECO:0000256" key="4">
    <source>
        <dbReference type="ARBA" id="ARBA00008954"/>
    </source>
</evidence>
<dbReference type="Proteomes" id="UP001216801">
    <property type="component" value="Unassembled WGS sequence"/>
</dbReference>
<keyword evidence="9 16" id="KW-0663">Pyridoxal phosphate</keyword>
<protein>
    <recommendedName>
        <fullName evidence="12">(S)-3-amino-2-methylpropionate transaminase</fullName>
        <ecNumber evidence="6">2.6.1.19</ecNumber>
        <ecNumber evidence="5">2.6.1.22</ecNumber>
    </recommendedName>
    <alternativeName>
        <fullName evidence="13">GABA aminotransferase</fullName>
    </alternativeName>
    <alternativeName>
        <fullName evidence="11">Gamma-amino-N-butyrate transaminase</fullName>
    </alternativeName>
    <alternativeName>
        <fullName evidence="15">Glutamate:succinic semialdehyde transaminase</fullName>
    </alternativeName>
    <alternativeName>
        <fullName evidence="10">L-AIBAT</fullName>
    </alternativeName>
</protein>
<dbReference type="InterPro" id="IPR050103">
    <property type="entry name" value="Class-III_PLP-dep_AT"/>
</dbReference>
<dbReference type="AlphaFoldDB" id="A0AAJ1K673"/>
<evidence type="ECO:0000256" key="12">
    <source>
        <dbReference type="ARBA" id="ARBA00030857"/>
    </source>
</evidence>
<comment type="cofactor">
    <cofactor evidence="2">
        <name>pyridoxal 5'-phosphate</name>
        <dbReference type="ChEBI" id="CHEBI:597326"/>
    </cofactor>
</comment>
<sequence>MLKEKKDIITTKSSTLHERRKNAVPEGPYNITELYVQSAKGAIITDVDGNELIDFAGGIGMQNVGHCHPKVVKAIQNQVESSIHSCFHVAPYESYITLAERLNELTPGDCKKKTMFANSGAEAVENAVKIARKATGRSAIVSFERAYHGRTLLTMSLTSKVKPYKHGFGPFASEVYKLPYPYYYRAEEGLSQEEVDAQILAYFERFMLEEVASDNIAAIILEPLQGEGGFIVPTSTFIQGVRNICDKYGMIMIADEIQTGFARTGSLFAMDHFGVAPDLMTFSKSIAAGMPLSAVTGRADLMDAPGPGQLGGTFSGSPAACAAALAVLDVIEEENLVNRAVEIGERMMTVFHSWKEKYEIVGDVRGLGAMTAIELVKDKGTKEPASEEVKAIMKETHSKGVITISAGIYSNVLRFLPPLVITDEQLEEGLTILEAAIAKRSK</sequence>
<dbReference type="Gene3D" id="3.90.1150.10">
    <property type="entry name" value="Aspartate Aminotransferase, domain 1"/>
    <property type="match status" value="1"/>
</dbReference>
<evidence type="ECO:0000256" key="2">
    <source>
        <dbReference type="ARBA" id="ARBA00001933"/>
    </source>
</evidence>
<comment type="caution">
    <text evidence="18">The sequence shown here is derived from an EMBL/GenBank/DDBJ whole genome shotgun (WGS) entry which is preliminary data.</text>
</comment>
<comment type="catalytic activity">
    <reaction evidence="1">
        <text>(S)-3-amino-2-methylpropanoate + 2-oxoglutarate = 2-methyl-3-oxopropanoate + L-glutamate</text>
        <dbReference type="Rhea" id="RHEA:13993"/>
        <dbReference type="ChEBI" id="CHEBI:16810"/>
        <dbReference type="ChEBI" id="CHEBI:29985"/>
        <dbReference type="ChEBI" id="CHEBI:57700"/>
        <dbReference type="ChEBI" id="CHEBI:58655"/>
        <dbReference type="EC" id="2.6.1.22"/>
    </reaction>
</comment>
<evidence type="ECO:0000256" key="16">
    <source>
        <dbReference type="RuleBase" id="RU003560"/>
    </source>
</evidence>
<dbReference type="InterPro" id="IPR004632">
    <property type="entry name" value="4NH2But_aminotransferase_bac"/>
</dbReference>
<comment type="similarity">
    <text evidence="4 16">Belongs to the class-III pyridoxal-phosphate-dependent aminotransferase family.</text>
</comment>
<evidence type="ECO:0000256" key="13">
    <source>
        <dbReference type="ARBA" id="ARBA00031787"/>
    </source>
</evidence>
<dbReference type="InterPro" id="IPR015424">
    <property type="entry name" value="PyrdxlP-dep_Trfase"/>
</dbReference>
<dbReference type="InterPro" id="IPR015422">
    <property type="entry name" value="PyrdxlP-dep_Trfase_small"/>
</dbReference>
<keyword evidence="7 18" id="KW-0032">Aminotransferase</keyword>
<feature type="region of interest" description="Disordered" evidence="17">
    <location>
        <begin position="1"/>
        <end position="21"/>
    </location>
</feature>
<dbReference type="CDD" id="cd00610">
    <property type="entry name" value="OAT_like"/>
    <property type="match status" value="1"/>
</dbReference>
<dbReference type="FunFam" id="3.40.640.10:FF:000013">
    <property type="entry name" value="4-aminobutyrate aminotransferase"/>
    <property type="match status" value="1"/>
</dbReference>
<evidence type="ECO:0000256" key="6">
    <source>
        <dbReference type="ARBA" id="ARBA00012912"/>
    </source>
</evidence>
<evidence type="ECO:0000313" key="18">
    <source>
        <dbReference type="EMBL" id="MDG0955528.1"/>
    </source>
</evidence>
<evidence type="ECO:0000256" key="10">
    <source>
        <dbReference type="ARBA" id="ARBA00029760"/>
    </source>
</evidence>
<name>A0AAJ1K673_9BACI</name>
<dbReference type="EC" id="2.6.1.19" evidence="6"/>
<evidence type="ECO:0000256" key="14">
    <source>
        <dbReference type="ARBA" id="ARBA00048021"/>
    </source>
</evidence>
<dbReference type="InterPro" id="IPR049704">
    <property type="entry name" value="Aminotrans_3_PPA_site"/>
</dbReference>
<dbReference type="PANTHER" id="PTHR11986">
    <property type="entry name" value="AMINOTRANSFERASE CLASS III"/>
    <property type="match status" value="1"/>
</dbReference>